<comment type="caution">
    <text evidence="2">The sequence shown here is derived from an EMBL/GenBank/DDBJ whole genome shotgun (WGS) entry which is preliminary data.</text>
</comment>
<keyword evidence="1" id="KW-0472">Membrane</keyword>
<dbReference type="RefSeq" id="WP_129254316.1">
    <property type="nucleotide sequence ID" value="NZ_SAXA01000007.1"/>
</dbReference>
<keyword evidence="1" id="KW-1133">Transmembrane helix</keyword>
<evidence type="ECO:0000313" key="2">
    <source>
        <dbReference type="EMBL" id="RXQ94388.1"/>
    </source>
</evidence>
<dbReference type="EMBL" id="SAXA01000007">
    <property type="protein sequence ID" value="RXQ94388.1"/>
    <property type="molecule type" value="Genomic_DNA"/>
</dbReference>
<organism evidence="2 3">
    <name type="scientific">Ancylomarina salipaludis</name>
    <dbReference type="NCBI Taxonomy" id="2501299"/>
    <lineage>
        <taxon>Bacteria</taxon>
        <taxon>Pseudomonadati</taxon>
        <taxon>Bacteroidota</taxon>
        <taxon>Bacteroidia</taxon>
        <taxon>Marinilabiliales</taxon>
        <taxon>Marinifilaceae</taxon>
        <taxon>Ancylomarina</taxon>
    </lineage>
</organism>
<keyword evidence="3" id="KW-1185">Reference proteome</keyword>
<evidence type="ECO:0000313" key="3">
    <source>
        <dbReference type="Proteomes" id="UP000289703"/>
    </source>
</evidence>
<dbReference type="Proteomes" id="UP000289703">
    <property type="component" value="Unassembled WGS sequence"/>
</dbReference>
<proteinExistence type="predicted"/>
<dbReference type="Pfam" id="PF14126">
    <property type="entry name" value="DUF4293"/>
    <property type="match status" value="1"/>
</dbReference>
<dbReference type="AlphaFoldDB" id="A0A4Q1JL07"/>
<feature type="transmembrane region" description="Helical" evidence="1">
    <location>
        <begin position="87"/>
        <end position="105"/>
    </location>
</feature>
<name>A0A4Q1JL07_9BACT</name>
<keyword evidence="1" id="KW-0812">Transmembrane</keyword>
<dbReference type="OrthoDB" id="594989at2"/>
<sequence>MIQRIQTLFLLGVLVLLSMLYFFPLAELIDPANISYSFLYRGIPSLTEGEAMLFKAYPVAILLTIIVLNVCVTIFSYKKRIRQIRLTVFNIFCMLGMMGLVYYSINSQVEEMNAVANYSIVNAFPLVGVVLSYLAIRHIGKDEAMVRSMDRIR</sequence>
<dbReference type="InterPro" id="IPR025635">
    <property type="entry name" value="DUF4293"/>
</dbReference>
<feature type="transmembrane region" description="Helical" evidence="1">
    <location>
        <begin position="52"/>
        <end position="75"/>
    </location>
</feature>
<feature type="transmembrane region" description="Helical" evidence="1">
    <location>
        <begin position="117"/>
        <end position="136"/>
    </location>
</feature>
<reference evidence="2 3" key="1">
    <citation type="submission" date="2019-01" db="EMBL/GenBank/DDBJ databases">
        <title>Ancylomarina salipaludis sp. nov., isolated from a salt marsh.</title>
        <authorList>
            <person name="Yoon J.-H."/>
        </authorList>
    </citation>
    <scope>NUCLEOTIDE SEQUENCE [LARGE SCALE GENOMIC DNA]</scope>
    <source>
        <strain evidence="2 3">SHSM-M15</strain>
    </source>
</reference>
<evidence type="ECO:0000256" key="1">
    <source>
        <dbReference type="SAM" id="Phobius"/>
    </source>
</evidence>
<accession>A0A4Q1JL07</accession>
<gene>
    <name evidence="2" type="ORF">EO244_08885</name>
</gene>
<protein>
    <submittedName>
        <fullName evidence="2">DUF4293 family protein</fullName>
    </submittedName>
</protein>